<dbReference type="InterPro" id="IPR032808">
    <property type="entry name" value="DoxX"/>
</dbReference>
<dbReference type="Proteomes" id="UP000830116">
    <property type="component" value="Chromosome"/>
</dbReference>
<reference evidence="8" key="1">
    <citation type="submission" date="2022-03" db="EMBL/GenBank/DDBJ databases">
        <title>Genome Identification and Characterization of new species Bdellovibrio reynosense LBG001 sp. nov. from a Mexico soil sample.</title>
        <authorList>
            <person name="Camilli A."/>
            <person name="Ajao Y."/>
            <person name="Guo X."/>
        </authorList>
    </citation>
    <scope>NUCLEOTIDE SEQUENCE</scope>
    <source>
        <strain evidence="8">LBG001</strain>
    </source>
</reference>
<keyword evidence="3" id="KW-1003">Cell membrane</keyword>
<keyword evidence="6 7" id="KW-0472">Membrane</keyword>
<dbReference type="PANTHER" id="PTHR33452:SF1">
    <property type="entry name" value="INNER MEMBRANE PROTEIN YPHA-RELATED"/>
    <property type="match status" value="1"/>
</dbReference>
<evidence type="ECO:0000256" key="3">
    <source>
        <dbReference type="ARBA" id="ARBA00022475"/>
    </source>
</evidence>
<sequence>MRTVLTRLLSAKNYNTKYDDLALASLRIFIGLTMAFSHGLGKMPPPEGFVTHLQMMGFPAPDFLAWCAALAELMGGLFLAAGLLTRPSALFVMITMAVAAFGAHGADPFAKKEMALLYLFASLFFVLHGAGRWSVDHWLSKYTRSESL</sequence>
<feature type="transmembrane region" description="Helical" evidence="7">
    <location>
        <begin position="90"/>
        <end position="110"/>
    </location>
</feature>
<feature type="transmembrane region" description="Helical" evidence="7">
    <location>
        <begin position="21"/>
        <end position="40"/>
    </location>
</feature>
<evidence type="ECO:0000256" key="1">
    <source>
        <dbReference type="ARBA" id="ARBA00004651"/>
    </source>
</evidence>
<dbReference type="InterPro" id="IPR051907">
    <property type="entry name" value="DoxX-like_oxidoreductase"/>
</dbReference>
<keyword evidence="4 7" id="KW-0812">Transmembrane</keyword>
<accession>A0ABY4CC31</accession>
<protein>
    <submittedName>
        <fullName evidence="8">DoxX family protein</fullName>
    </submittedName>
</protein>
<feature type="transmembrane region" description="Helical" evidence="7">
    <location>
        <begin position="116"/>
        <end position="135"/>
    </location>
</feature>
<comment type="similarity">
    <text evidence="2">Belongs to the DoxX family.</text>
</comment>
<name>A0ABY4CC31_9BACT</name>
<keyword evidence="5 7" id="KW-1133">Transmembrane helix</keyword>
<evidence type="ECO:0000256" key="6">
    <source>
        <dbReference type="ARBA" id="ARBA00023136"/>
    </source>
</evidence>
<keyword evidence="9" id="KW-1185">Reference proteome</keyword>
<dbReference type="EMBL" id="CP093442">
    <property type="protein sequence ID" value="UOE99754.1"/>
    <property type="molecule type" value="Genomic_DNA"/>
</dbReference>
<dbReference type="PANTHER" id="PTHR33452">
    <property type="entry name" value="OXIDOREDUCTASE CATD-RELATED"/>
    <property type="match status" value="1"/>
</dbReference>
<feature type="transmembrane region" description="Helical" evidence="7">
    <location>
        <begin position="63"/>
        <end position="83"/>
    </location>
</feature>
<evidence type="ECO:0000256" key="5">
    <source>
        <dbReference type="ARBA" id="ARBA00022989"/>
    </source>
</evidence>
<evidence type="ECO:0000256" key="4">
    <source>
        <dbReference type="ARBA" id="ARBA00022692"/>
    </source>
</evidence>
<evidence type="ECO:0000313" key="9">
    <source>
        <dbReference type="Proteomes" id="UP000830116"/>
    </source>
</evidence>
<evidence type="ECO:0000313" key="8">
    <source>
        <dbReference type="EMBL" id="UOE99754.1"/>
    </source>
</evidence>
<proteinExistence type="inferred from homology"/>
<evidence type="ECO:0000256" key="2">
    <source>
        <dbReference type="ARBA" id="ARBA00006679"/>
    </source>
</evidence>
<evidence type="ECO:0000256" key="7">
    <source>
        <dbReference type="SAM" id="Phobius"/>
    </source>
</evidence>
<dbReference type="Pfam" id="PF07681">
    <property type="entry name" value="DoxX"/>
    <property type="match status" value="1"/>
</dbReference>
<gene>
    <name evidence="8" type="ORF">MNR06_08600</name>
</gene>
<dbReference type="RefSeq" id="WP_243534966.1">
    <property type="nucleotide sequence ID" value="NZ_CP093442.1"/>
</dbReference>
<comment type="subcellular location">
    <subcellularLocation>
        <location evidence="1">Cell membrane</location>
        <topology evidence="1">Multi-pass membrane protein</topology>
    </subcellularLocation>
</comment>
<organism evidence="8 9">
    <name type="scientific">Bdellovibrio reynosensis</name>
    <dbReference type="NCBI Taxonomy" id="2835041"/>
    <lineage>
        <taxon>Bacteria</taxon>
        <taxon>Pseudomonadati</taxon>
        <taxon>Bdellovibrionota</taxon>
        <taxon>Bdellovibrionia</taxon>
        <taxon>Bdellovibrionales</taxon>
        <taxon>Pseudobdellovibrionaceae</taxon>
        <taxon>Bdellovibrio</taxon>
    </lineage>
</organism>